<proteinExistence type="predicted"/>
<reference evidence="1 2" key="1">
    <citation type="journal article" date="2016" name="Nat. Commun.">
        <title>Thousands of microbial genomes shed light on interconnected biogeochemical processes in an aquifer system.</title>
        <authorList>
            <person name="Anantharaman K."/>
            <person name="Brown C.T."/>
            <person name="Hug L.A."/>
            <person name="Sharon I."/>
            <person name="Castelle C.J."/>
            <person name="Probst A.J."/>
            <person name="Thomas B.C."/>
            <person name="Singh A."/>
            <person name="Wilkins M.J."/>
            <person name="Karaoz U."/>
            <person name="Brodie E.L."/>
            <person name="Williams K.H."/>
            <person name="Hubbard S.S."/>
            <person name="Banfield J.F."/>
        </authorList>
    </citation>
    <scope>NUCLEOTIDE SEQUENCE [LARGE SCALE GENOMIC DNA]</scope>
</reference>
<organism evidence="1 2">
    <name type="scientific">Candidatus Sungbacteria bacterium RIFCSPLOWO2_01_FULL_60_25</name>
    <dbReference type="NCBI Taxonomy" id="1802281"/>
    <lineage>
        <taxon>Bacteria</taxon>
        <taxon>Candidatus Sungiibacteriota</taxon>
    </lineage>
</organism>
<dbReference type="AlphaFoldDB" id="A0A1G2LDC3"/>
<sequence length="228" mass="24619">MPVMASLAWSEAALVADFTHDPGEYTRTYALYLKRPADSAELKFASYERVEAVGASTTLADGSSLARIGPISWQWSLPMNYAGATTGDYIVTVKAVGDGNVEGMASPGRIAILRPAIVLDDLLEGPLPAPAITNATVTKLPLTVRIKNPYDDLYYRYALTQGTTKIWETSLIRSSSSSQILASFPNNNNYIFATTTSYQLRAESYDNDAASNSTVKQPTATTGIKFAL</sequence>
<gene>
    <name evidence="1" type="ORF">A3A44_02365</name>
</gene>
<protein>
    <submittedName>
        <fullName evidence="1">Uncharacterized protein</fullName>
    </submittedName>
</protein>
<evidence type="ECO:0000313" key="2">
    <source>
        <dbReference type="Proteomes" id="UP000178977"/>
    </source>
</evidence>
<name>A0A1G2LDC3_9BACT</name>
<comment type="caution">
    <text evidence="1">The sequence shown here is derived from an EMBL/GenBank/DDBJ whole genome shotgun (WGS) entry which is preliminary data.</text>
</comment>
<dbReference type="Proteomes" id="UP000178977">
    <property type="component" value="Unassembled WGS sequence"/>
</dbReference>
<accession>A0A1G2LDC3</accession>
<evidence type="ECO:0000313" key="1">
    <source>
        <dbReference type="EMBL" id="OHA09628.1"/>
    </source>
</evidence>
<dbReference type="EMBL" id="MHQT01000020">
    <property type="protein sequence ID" value="OHA09628.1"/>
    <property type="molecule type" value="Genomic_DNA"/>
</dbReference>